<dbReference type="InterPro" id="IPR002942">
    <property type="entry name" value="S4_RNA-bd"/>
</dbReference>
<gene>
    <name evidence="5" type="ORF">H9736_01720</name>
</gene>
<comment type="caution">
    <text evidence="5">The sequence shown here is derived from an EMBL/GenBank/DDBJ whole genome shotgun (WGS) entry which is preliminary data.</text>
</comment>
<dbReference type="InterPro" id="IPR029063">
    <property type="entry name" value="SAM-dependent_MTases_sf"/>
</dbReference>
<name>A0A9D2B6L8_9FIRM</name>
<organism evidence="5 6">
    <name type="scientific">Candidatus Anaerotruncus excrementipullorum</name>
    <dbReference type="NCBI Taxonomy" id="2838465"/>
    <lineage>
        <taxon>Bacteria</taxon>
        <taxon>Bacillati</taxon>
        <taxon>Bacillota</taxon>
        <taxon>Clostridia</taxon>
        <taxon>Eubacteriales</taxon>
        <taxon>Oscillospiraceae</taxon>
        <taxon>Anaerotruncus</taxon>
    </lineage>
</organism>
<dbReference type="InterPro" id="IPR036986">
    <property type="entry name" value="S4_RNA-bd_sf"/>
</dbReference>
<reference evidence="5" key="2">
    <citation type="submission" date="2021-04" db="EMBL/GenBank/DDBJ databases">
        <authorList>
            <person name="Gilroy R."/>
        </authorList>
    </citation>
    <scope>NUCLEOTIDE SEQUENCE</scope>
    <source>
        <strain evidence="5">CHK188-5543</strain>
    </source>
</reference>
<dbReference type="CDD" id="cd00165">
    <property type="entry name" value="S4"/>
    <property type="match status" value="1"/>
</dbReference>
<dbReference type="GO" id="GO:0008168">
    <property type="term" value="F:methyltransferase activity"/>
    <property type="evidence" value="ECO:0007669"/>
    <property type="project" value="UniProtKB-KW"/>
</dbReference>
<dbReference type="EMBL" id="DXES01000034">
    <property type="protein sequence ID" value="HIX64946.1"/>
    <property type="molecule type" value="Genomic_DNA"/>
</dbReference>
<protein>
    <submittedName>
        <fullName evidence="5">TlyA family RNA methyltransferase</fullName>
    </submittedName>
</protein>
<dbReference type="Gene3D" id="3.40.50.150">
    <property type="entry name" value="Vaccinia Virus protein VP39"/>
    <property type="match status" value="1"/>
</dbReference>
<evidence type="ECO:0000313" key="5">
    <source>
        <dbReference type="EMBL" id="HIX64946.1"/>
    </source>
</evidence>
<evidence type="ECO:0000256" key="3">
    <source>
        <dbReference type="PROSITE-ProRule" id="PRU00182"/>
    </source>
</evidence>
<keyword evidence="1 3" id="KW-0694">RNA-binding</keyword>
<dbReference type="Gene3D" id="3.10.290.10">
    <property type="entry name" value="RNA-binding S4 domain"/>
    <property type="match status" value="1"/>
</dbReference>
<keyword evidence="5" id="KW-0489">Methyltransferase</keyword>
<dbReference type="InterPro" id="IPR004538">
    <property type="entry name" value="Hemolysin_A/TlyA"/>
</dbReference>
<dbReference type="AlphaFoldDB" id="A0A9D2B6L8"/>
<dbReference type="GO" id="GO:0032259">
    <property type="term" value="P:methylation"/>
    <property type="evidence" value="ECO:0007669"/>
    <property type="project" value="UniProtKB-KW"/>
</dbReference>
<dbReference type="PANTHER" id="PTHR32319:SF0">
    <property type="entry name" value="BACTERIAL HEMOLYSIN-LIKE PROTEIN"/>
    <property type="match status" value="1"/>
</dbReference>
<dbReference type="GO" id="GO:0003723">
    <property type="term" value="F:RNA binding"/>
    <property type="evidence" value="ECO:0007669"/>
    <property type="project" value="UniProtKB-KW"/>
</dbReference>
<proteinExistence type="inferred from homology"/>
<accession>A0A9D2B6L8</accession>
<dbReference type="NCBIfam" id="TIGR00478">
    <property type="entry name" value="tly"/>
    <property type="match status" value="1"/>
</dbReference>
<dbReference type="Pfam" id="PF01479">
    <property type="entry name" value="S4"/>
    <property type="match status" value="1"/>
</dbReference>
<dbReference type="SMART" id="SM00363">
    <property type="entry name" value="S4"/>
    <property type="match status" value="1"/>
</dbReference>
<dbReference type="PANTHER" id="PTHR32319">
    <property type="entry name" value="BACTERIAL HEMOLYSIN-LIKE PROTEIN"/>
    <property type="match status" value="1"/>
</dbReference>
<evidence type="ECO:0000259" key="4">
    <source>
        <dbReference type="SMART" id="SM00363"/>
    </source>
</evidence>
<keyword evidence="5" id="KW-0808">Transferase</keyword>
<dbReference type="InterPro" id="IPR002877">
    <property type="entry name" value="RNA_MeTrfase_FtsJ_dom"/>
</dbReference>
<evidence type="ECO:0000256" key="1">
    <source>
        <dbReference type="ARBA" id="ARBA00022884"/>
    </source>
</evidence>
<reference evidence="5" key="1">
    <citation type="journal article" date="2021" name="PeerJ">
        <title>Extensive microbial diversity within the chicken gut microbiome revealed by metagenomics and culture.</title>
        <authorList>
            <person name="Gilroy R."/>
            <person name="Ravi A."/>
            <person name="Getino M."/>
            <person name="Pursley I."/>
            <person name="Horton D.L."/>
            <person name="Alikhan N.F."/>
            <person name="Baker D."/>
            <person name="Gharbi K."/>
            <person name="Hall N."/>
            <person name="Watson M."/>
            <person name="Adriaenssens E.M."/>
            <person name="Foster-Nyarko E."/>
            <person name="Jarju S."/>
            <person name="Secka A."/>
            <person name="Antonio M."/>
            <person name="Oren A."/>
            <person name="Chaudhuri R.R."/>
            <person name="La Ragione R."/>
            <person name="Hildebrand F."/>
            <person name="Pallen M.J."/>
        </authorList>
    </citation>
    <scope>NUCLEOTIDE SEQUENCE</scope>
    <source>
        <strain evidence="5">CHK188-5543</strain>
    </source>
</reference>
<dbReference type="SUPFAM" id="SSF53335">
    <property type="entry name" value="S-adenosyl-L-methionine-dependent methyltransferases"/>
    <property type="match status" value="1"/>
</dbReference>
<sequence length="323" mass="35564">MGLQSRFSRPCRRPGRWSTAAWTPPAWWRWRRNTTFEARRRRGKGEDPVKQRLDLLLVERGLAPSREKAKAVIMAGIVYADGQKADKPGTEYPPQVALEVRGEPLKYVSRGGLKLEKAMQAFPIRLEGKACMDIGASTGGFTDCMLQNGAKKVYAVDVGYGQLAWSLRSDPRVVNLERTNIRYVTPQQIGEPVAFASVDVSFISLRLVLPVAAALLAPAGEMVCLVKPQFEAGREKVGKKGVVRDRAVHAQVLEAAVGYAVENGFGVLGMEFSPVKGPEGNIEYLMYLQKGGQTPPPTPQQLRELVDRSHQALDRPAAKEVAE</sequence>
<evidence type="ECO:0000256" key="2">
    <source>
        <dbReference type="ARBA" id="ARBA00029460"/>
    </source>
</evidence>
<dbReference type="Proteomes" id="UP000886800">
    <property type="component" value="Unassembled WGS sequence"/>
</dbReference>
<comment type="similarity">
    <text evidence="2">Belongs to the TlyA family.</text>
</comment>
<dbReference type="InterPro" id="IPR047048">
    <property type="entry name" value="TlyA"/>
</dbReference>
<dbReference type="PROSITE" id="PS50889">
    <property type="entry name" value="S4"/>
    <property type="match status" value="1"/>
</dbReference>
<evidence type="ECO:0000313" key="6">
    <source>
        <dbReference type="Proteomes" id="UP000886800"/>
    </source>
</evidence>
<dbReference type="SUPFAM" id="SSF55174">
    <property type="entry name" value="Alpha-L RNA-binding motif"/>
    <property type="match status" value="1"/>
</dbReference>
<feature type="domain" description="RNA-binding S4" evidence="4">
    <location>
        <begin position="51"/>
        <end position="116"/>
    </location>
</feature>
<dbReference type="Pfam" id="PF01728">
    <property type="entry name" value="FtsJ"/>
    <property type="match status" value="1"/>
</dbReference>